<evidence type="ECO:0000256" key="1">
    <source>
        <dbReference type="ARBA" id="ARBA00010746"/>
    </source>
</evidence>
<keyword evidence="4" id="KW-0052">Apoplast</keyword>
<comment type="function">
    <text evidence="4">Dirigent proteins impart stereoselectivity on the phenoxy radical-coupling reaction, yielding optically active lignans from two molecules of coniferyl alcohol in the biosynthesis of lignans, flavonolignans, and alkaloids and thus plays a central role in plant secondary metabolism.</text>
</comment>
<dbReference type="PANTHER" id="PTHR21495">
    <property type="entry name" value="NUCLEOPORIN-RELATED"/>
    <property type="match status" value="1"/>
</dbReference>
<comment type="caution">
    <text evidence="5">The sequence shown here is derived from an EMBL/GenBank/DDBJ whole genome shotgun (WGS) entry which is preliminary data.</text>
</comment>
<dbReference type="InterPro" id="IPR044859">
    <property type="entry name" value="Allene_oxi_cyc_Dirigent"/>
</dbReference>
<name>A0A4S8IGP2_MUSBA</name>
<feature type="signal peptide" evidence="4">
    <location>
        <begin position="1"/>
        <end position="24"/>
    </location>
</feature>
<accession>A0A4S8IGP2</accession>
<comment type="similarity">
    <text evidence="1 4">Belongs to the plant dirigent protein family.</text>
</comment>
<evidence type="ECO:0000313" key="6">
    <source>
        <dbReference type="Proteomes" id="UP000317650"/>
    </source>
</evidence>
<evidence type="ECO:0000256" key="2">
    <source>
        <dbReference type="ARBA" id="ARBA00011738"/>
    </source>
</evidence>
<dbReference type="Pfam" id="PF03018">
    <property type="entry name" value="Dirigent"/>
    <property type="match status" value="1"/>
</dbReference>
<dbReference type="InterPro" id="IPR004265">
    <property type="entry name" value="Dirigent"/>
</dbReference>
<comment type="subcellular location">
    <subcellularLocation>
        <location evidence="4">Secreted</location>
        <location evidence="4">Extracellular space</location>
        <location evidence="4">Apoplast</location>
    </subcellularLocation>
</comment>
<dbReference type="AlphaFoldDB" id="A0A4S8IGP2"/>
<dbReference type="EMBL" id="PYDT01000010">
    <property type="protein sequence ID" value="THU46944.1"/>
    <property type="molecule type" value="Genomic_DNA"/>
</dbReference>
<organism evidence="5 6">
    <name type="scientific">Musa balbisiana</name>
    <name type="common">Banana</name>
    <dbReference type="NCBI Taxonomy" id="52838"/>
    <lineage>
        <taxon>Eukaryota</taxon>
        <taxon>Viridiplantae</taxon>
        <taxon>Streptophyta</taxon>
        <taxon>Embryophyta</taxon>
        <taxon>Tracheophyta</taxon>
        <taxon>Spermatophyta</taxon>
        <taxon>Magnoliopsida</taxon>
        <taxon>Liliopsida</taxon>
        <taxon>Zingiberales</taxon>
        <taxon>Musaceae</taxon>
        <taxon>Musa</taxon>
    </lineage>
</organism>
<dbReference type="GO" id="GO:0048046">
    <property type="term" value="C:apoplast"/>
    <property type="evidence" value="ECO:0007669"/>
    <property type="project" value="UniProtKB-SubCell"/>
</dbReference>
<keyword evidence="4" id="KW-0732">Signal</keyword>
<comment type="subunit">
    <text evidence="2 4">Homodimer.</text>
</comment>
<feature type="chain" id="PRO_5021038210" description="Dirigent protein" evidence="4">
    <location>
        <begin position="25"/>
        <end position="237"/>
    </location>
</feature>
<dbReference type="Proteomes" id="UP000317650">
    <property type="component" value="Chromosome 9"/>
</dbReference>
<keyword evidence="6" id="KW-1185">Reference proteome</keyword>
<protein>
    <recommendedName>
        <fullName evidence="4">Dirigent protein</fullName>
    </recommendedName>
</protein>
<dbReference type="Gene3D" id="2.40.480.10">
    <property type="entry name" value="Allene oxide cyclase-like"/>
    <property type="match status" value="1"/>
</dbReference>
<keyword evidence="3 4" id="KW-0964">Secreted</keyword>
<reference evidence="5 6" key="1">
    <citation type="journal article" date="2019" name="Nat. Plants">
        <title>Genome sequencing of Musa balbisiana reveals subgenome evolution and function divergence in polyploid bananas.</title>
        <authorList>
            <person name="Yao X."/>
        </authorList>
    </citation>
    <scope>NUCLEOTIDE SEQUENCE [LARGE SCALE GENOMIC DNA]</scope>
    <source>
        <strain evidence="6">cv. DH-PKW</strain>
        <tissue evidence="5">Leaves</tissue>
    </source>
</reference>
<evidence type="ECO:0000313" key="5">
    <source>
        <dbReference type="EMBL" id="THU46944.1"/>
    </source>
</evidence>
<gene>
    <name evidence="5" type="ORF">C4D60_Mb09t10290</name>
</gene>
<evidence type="ECO:0000256" key="3">
    <source>
        <dbReference type="ARBA" id="ARBA00022525"/>
    </source>
</evidence>
<evidence type="ECO:0000256" key="4">
    <source>
        <dbReference type="RuleBase" id="RU363099"/>
    </source>
</evidence>
<dbReference type="GO" id="GO:0009699">
    <property type="term" value="P:phenylpropanoid biosynthetic process"/>
    <property type="evidence" value="ECO:0007669"/>
    <property type="project" value="UniProtKB-ARBA"/>
</dbReference>
<sequence>MANSFSFFLLLPLVFLGIIATATSDEYTAPEEKMTHLHFYFHEIYAGANVTTMVVAVPPGTNSSFTTFGALVVIDDMLREGPEPSSKLIGRAQGLVAQASQEGSALLTAFNFVFTEGEFNGSTLAILGRAKLSEPPVERSIVGGSKLIGRAQGLVAQASQEGSALLTAFNFVFTEGEFNGSTLAILGRAKLSEPPVERSIVGGSGKFRMARGYTEARVISSQDGYFLMEFDAYVTHY</sequence>
<proteinExistence type="inferred from homology"/>